<reference evidence="9" key="1">
    <citation type="journal article" date="2019" name="Int. J. Syst. Evol. Microbiol.">
        <title>The Global Catalogue of Microorganisms (GCM) 10K type strain sequencing project: providing services to taxonomists for standard genome sequencing and annotation.</title>
        <authorList>
            <consortium name="The Broad Institute Genomics Platform"/>
            <consortium name="The Broad Institute Genome Sequencing Center for Infectious Disease"/>
            <person name="Wu L."/>
            <person name="Ma J."/>
        </authorList>
    </citation>
    <scope>NUCLEOTIDE SEQUENCE [LARGE SCALE GENOMIC DNA]</scope>
    <source>
        <strain evidence="9">CCUG 56698</strain>
    </source>
</reference>
<dbReference type="SUPFAM" id="SSF51735">
    <property type="entry name" value="NAD(P)-binding Rossmann-fold domains"/>
    <property type="match status" value="1"/>
</dbReference>
<accession>A0ABW2SNL4</accession>
<keyword evidence="4" id="KW-0520">NAD</keyword>
<dbReference type="InterPro" id="IPR029752">
    <property type="entry name" value="D-isomer_DH_CS1"/>
</dbReference>
<evidence type="ECO:0000313" key="9">
    <source>
        <dbReference type="Proteomes" id="UP001596527"/>
    </source>
</evidence>
<dbReference type="PANTHER" id="PTHR42789">
    <property type="entry name" value="D-ISOMER SPECIFIC 2-HYDROXYACID DEHYDROGENASE FAMILY PROTEIN (AFU_ORTHOLOGUE AFUA_6G10090)"/>
    <property type="match status" value="1"/>
</dbReference>
<dbReference type="SUPFAM" id="SSF52283">
    <property type="entry name" value="Formate/glycerate dehydrogenase catalytic domain-like"/>
    <property type="match status" value="1"/>
</dbReference>
<dbReference type="Proteomes" id="UP001596527">
    <property type="component" value="Unassembled WGS sequence"/>
</dbReference>
<evidence type="ECO:0000256" key="5">
    <source>
        <dbReference type="RuleBase" id="RU003719"/>
    </source>
</evidence>
<evidence type="ECO:0000256" key="1">
    <source>
        <dbReference type="ARBA" id="ARBA00005854"/>
    </source>
</evidence>
<evidence type="ECO:0000256" key="2">
    <source>
        <dbReference type="ARBA" id="ARBA00022605"/>
    </source>
</evidence>
<dbReference type="PROSITE" id="PS00671">
    <property type="entry name" value="D_2_HYDROXYACID_DH_3"/>
    <property type="match status" value="1"/>
</dbReference>
<dbReference type="PROSITE" id="PS00065">
    <property type="entry name" value="D_2_HYDROXYACID_DH_1"/>
    <property type="match status" value="1"/>
</dbReference>
<dbReference type="RefSeq" id="WP_380975281.1">
    <property type="nucleotide sequence ID" value="NZ_JBHTEF010000001.1"/>
</dbReference>
<dbReference type="PANTHER" id="PTHR42789:SF1">
    <property type="entry name" value="D-ISOMER SPECIFIC 2-HYDROXYACID DEHYDROGENASE FAMILY PROTEIN (AFU_ORTHOLOGUE AFUA_6G10090)"/>
    <property type="match status" value="1"/>
</dbReference>
<protein>
    <submittedName>
        <fullName evidence="8">2-hydroxyacid dehydrogenase</fullName>
    </submittedName>
</protein>
<dbReference type="InterPro" id="IPR006139">
    <property type="entry name" value="D-isomer_2_OHA_DH_cat_dom"/>
</dbReference>
<keyword evidence="9" id="KW-1185">Reference proteome</keyword>
<keyword evidence="3 5" id="KW-0560">Oxidoreductase</keyword>
<dbReference type="EMBL" id="JBHTEF010000001">
    <property type="protein sequence ID" value="MFC7581731.1"/>
    <property type="molecule type" value="Genomic_DNA"/>
</dbReference>
<organism evidence="8 9">
    <name type="scientific">Schaalia naturae</name>
    <dbReference type="NCBI Taxonomy" id="635203"/>
    <lineage>
        <taxon>Bacteria</taxon>
        <taxon>Bacillati</taxon>
        <taxon>Actinomycetota</taxon>
        <taxon>Actinomycetes</taxon>
        <taxon>Actinomycetales</taxon>
        <taxon>Actinomycetaceae</taxon>
        <taxon>Schaalia</taxon>
    </lineage>
</organism>
<keyword evidence="2" id="KW-0028">Amino-acid biosynthesis</keyword>
<evidence type="ECO:0000259" key="6">
    <source>
        <dbReference type="Pfam" id="PF00389"/>
    </source>
</evidence>
<proteinExistence type="inferred from homology"/>
<evidence type="ECO:0000256" key="4">
    <source>
        <dbReference type="ARBA" id="ARBA00023027"/>
    </source>
</evidence>
<feature type="domain" description="D-isomer specific 2-hydroxyacid dehydrogenase catalytic" evidence="6">
    <location>
        <begin position="54"/>
        <end position="335"/>
    </location>
</feature>
<comment type="caution">
    <text evidence="8">The sequence shown here is derived from an EMBL/GenBank/DDBJ whole genome shotgun (WGS) entry which is preliminary data.</text>
</comment>
<evidence type="ECO:0000259" key="7">
    <source>
        <dbReference type="Pfam" id="PF02826"/>
    </source>
</evidence>
<name>A0ABW2SNL4_9ACTO</name>
<dbReference type="Pfam" id="PF02826">
    <property type="entry name" value="2-Hacid_dh_C"/>
    <property type="match status" value="1"/>
</dbReference>
<dbReference type="InterPro" id="IPR050857">
    <property type="entry name" value="D-2-hydroxyacid_DH"/>
</dbReference>
<sequence>MKIAVFGSGFITPEIFIDEIDREVPGCEFVTGTLPWPGAPRGNDDEIQEYAGDFDEIVRIAGDAEALVTDLAPVNAKMLAQMSSLKFIGVARGGPVNINIAEATRRGVVVTNAPGRNGPAVAEFTVALVLDMVRRIGTGVENLRSGRWQGDLYSYETCGFEIAGSTIGIVGFGKVGRLVVDLFRAFGMNVLVYDPFVAAADVEKAGARLVGLDELLASSDFVSIHARLTPETRGMISAGELAGMKDGAYLINTARPGLIDYPAVAEALRSGKLAGVALDVYPSEPPRLTDPIFASDRVLALPHVGGATRESAKRGAHMVAEDLARFIRGEELLHRKN</sequence>
<evidence type="ECO:0000313" key="8">
    <source>
        <dbReference type="EMBL" id="MFC7581731.1"/>
    </source>
</evidence>
<dbReference type="Gene3D" id="3.40.50.720">
    <property type="entry name" value="NAD(P)-binding Rossmann-like Domain"/>
    <property type="match status" value="2"/>
</dbReference>
<dbReference type="InterPro" id="IPR006140">
    <property type="entry name" value="D-isomer_DH_NAD-bd"/>
</dbReference>
<dbReference type="InterPro" id="IPR029753">
    <property type="entry name" value="D-isomer_DH_CS"/>
</dbReference>
<dbReference type="CDD" id="cd12171">
    <property type="entry name" value="2-Hacid_dh_10"/>
    <property type="match status" value="1"/>
</dbReference>
<gene>
    <name evidence="8" type="ORF">ACFQWG_11045</name>
</gene>
<evidence type="ECO:0000256" key="3">
    <source>
        <dbReference type="ARBA" id="ARBA00023002"/>
    </source>
</evidence>
<dbReference type="Pfam" id="PF00389">
    <property type="entry name" value="2-Hacid_dh"/>
    <property type="match status" value="1"/>
</dbReference>
<dbReference type="InterPro" id="IPR036291">
    <property type="entry name" value="NAD(P)-bd_dom_sf"/>
</dbReference>
<comment type="similarity">
    <text evidence="1 5">Belongs to the D-isomer specific 2-hydroxyacid dehydrogenase family.</text>
</comment>
<feature type="domain" description="D-isomer specific 2-hydroxyacid dehydrogenase NAD-binding" evidence="7">
    <location>
        <begin position="126"/>
        <end position="305"/>
    </location>
</feature>